<sequence length="89" mass="9944">MEGFIIVENVATIDDMAIQQTPKSLPGELQSPRGKLIYLYLVQSDGATLSDLKEHLDLGALTLYSVLKTLRERGLVRKDDDRFVTARPV</sequence>
<keyword evidence="5" id="KW-1185">Reference proteome</keyword>
<protein>
    <recommendedName>
        <fullName evidence="1">Transcription regulator TrmB N-terminal domain-containing protein</fullName>
    </recommendedName>
</protein>
<dbReference type="Pfam" id="PF01978">
    <property type="entry name" value="TrmB"/>
    <property type="match status" value="1"/>
</dbReference>
<dbReference type="EMBL" id="CP008874">
    <property type="protein sequence ID" value="AKH98103.1"/>
    <property type="molecule type" value="Genomic_DNA"/>
</dbReference>
<dbReference type="KEGG" id="hsu:HLASF_1626"/>
<dbReference type="SUPFAM" id="SSF46785">
    <property type="entry name" value="Winged helix' DNA-binding domain"/>
    <property type="match status" value="1"/>
</dbReference>
<dbReference type="InterPro" id="IPR002831">
    <property type="entry name" value="Tscrpt_reg_TrmB_N"/>
</dbReference>
<feature type="domain" description="Transcription regulator TrmB N-terminal" evidence="1">
    <location>
        <begin position="37"/>
        <end position="82"/>
    </location>
</feature>
<dbReference type="InterPro" id="IPR036388">
    <property type="entry name" value="WH-like_DNA-bd_sf"/>
</dbReference>
<reference evidence="2 5" key="1">
    <citation type="journal article" date="2015" name="ISME J.">
        <title>Elemental sulfur and acetate can support life of a novel strictly anaerobic haloarchaeon.</title>
        <authorList>
            <person name="Sorokin D.Y."/>
            <person name="Kublanov I.V."/>
            <person name="Gavrilov S.N."/>
            <person name="Rojo D."/>
            <person name="Roman P."/>
            <person name="Golyshin P.N."/>
            <person name="Slepak V.Z."/>
            <person name="Smedile F."/>
            <person name="Ferrer M."/>
            <person name="Messina E."/>
            <person name="La Cono V."/>
            <person name="Yakimov M.M."/>
        </authorList>
    </citation>
    <scope>NUCLEOTIDE SEQUENCE [LARGE SCALE GENOMIC DNA]</scope>
    <source>
        <strain evidence="2 5">HSR2</strain>
    </source>
</reference>
<proteinExistence type="predicted"/>
<evidence type="ECO:0000259" key="1">
    <source>
        <dbReference type="Pfam" id="PF01978"/>
    </source>
</evidence>
<dbReference type="EMBL" id="CP011564">
    <property type="protein sequence ID" value="ALG82497.1"/>
    <property type="molecule type" value="Genomic_DNA"/>
</dbReference>
<evidence type="ECO:0000313" key="4">
    <source>
        <dbReference type="Proteomes" id="UP000060390"/>
    </source>
</evidence>
<dbReference type="AlphaFoldDB" id="A0A0F7PFK8"/>
<reference evidence="3 4" key="3">
    <citation type="journal article" date="2016" name="Stand. Genomic Sci.">
        <title>Complete genome sequence of 'Halanaeroarchaeum sulfurireducens' M27-SA2, a sulfur-reducing and acetate-oxidizing haloarchaeon from the deep-sea hypersaline anoxic lake Medee.</title>
        <authorList>
            <person name="Messina E."/>
            <person name="Sorokin D.Y."/>
            <person name="Kublanov I.V."/>
            <person name="Toshchakov S."/>
            <person name="Lopatina A."/>
            <person name="Arcadi E."/>
            <person name="Smedile F."/>
            <person name="La Spada G."/>
            <person name="La Cono V."/>
            <person name="Yakimov M.M."/>
        </authorList>
    </citation>
    <scope>NUCLEOTIDE SEQUENCE [LARGE SCALE GENOMIC DNA]</scope>
    <source>
        <strain evidence="3 4">M27-SA2</strain>
    </source>
</reference>
<dbReference type="InterPro" id="IPR036390">
    <property type="entry name" value="WH_DNA-bd_sf"/>
</dbReference>
<evidence type="ECO:0000313" key="3">
    <source>
        <dbReference type="EMBL" id="ALG82497.1"/>
    </source>
</evidence>
<reference evidence="4" key="2">
    <citation type="submission" date="2015-05" db="EMBL/GenBank/DDBJ databases">
        <title>Complete genome sequence of Halanaeroarchaeum sulfurireducens type strain M27-SA2, a sulfate-reducer haloarchaeon from marine anoxic lake Medee.</title>
        <authorList>
            <person name="Messina E."/>
            <person name="Kublanov I.V."/>
            <person name="Toshchakov S."/>
            <person name="Arcadi E."/>
            <person name="La Spada G."/>
            <person name="La Cono V."/>
            <person name="Yakimov M.M."/>
        </authorList>
    </citation>
    <scope>NUCLEOTIDE SEQUENCE [LARGE SCALE GENOMIC DNA]</scope>
    <source>
        <strain evidence="4">M27-SA2</strain>
    </source>
</reference>
<evidence type="ECO:0000313" key="5">
    <source>
        <dbReference type="Proteomes" id="UP000069906"/>
    </source>
</evidence>
<organism evidence="2 5">
    <name type="scientific">Halanaeroarchaeum sulfurireducens</name>
    <dbReference type="NCBI Taxonomy" id="1604004"/>
    <lineage>
        <taxon>Archaea</taxon>
        <taxon>Methanobacteriati</taxon>
        <taxon>Methanobacteriota</taxon>
        <taxon>Stenosarchaea group</taxon>
        <taxon>Halobacteria</taxon>
        <taxon>Halobacteriales</taxon>
        <taxon>Halobacteriaceae</taxon>
        <taxon>Halanaeroarchaeum</taxon>
    </lineage>
</organism>
<name>A0A0F7PFK8_9EURY</name>
<accession>A0A0F7PFK8</accession>
<gene>
    <name evidence="3" type="ORF">HLASA_1613</name>
    <name evidence="2" type="ORF">HLASF_1626</name>
</gene>
<dbReference type="HOGENOM" id="CLU_187344_0_0_2"/>
<evidence type="ECO:0000313" key="2">
    <source>
        <dbReference type="EMBL" id="AKH98103.1"/>
    </source>
</evidence>
<dbReference type="KEGG" id="hsf:HLASA_1613"/>
<dbReference type="Proteomes" id="UP000060390">
    <property type="component" value="Chromosome"/>
</dbReference>
<dbReference type="Proteomes" id="UP000069906">
    <property type="component" value="Chromosome"/>
</dbReference>
<dbReference type="Gene3D" id="1.10.10.10">
    <property type="entry name" value="Winged helix-like DNA-binding domain superfamily/Winged helix DNA-binding domain"/>
    <property type="match status" value="1"/>
</dbReference>